<evidence type="ECO:0000256" key="8">
    <source>
        <dbReference type="ARBA" id="ARBA00023134"/>
    </source>
</evidence>
<feature type="binding site" evidence="12">
    <location>
        <position position="102"/>
    </location>
    <ligand>
        <name>GTP</name>
        <dbReference type="ChEBI" id="CHEBI:37565"/>
    </ligand>
</feature>
<keyword evidence="4 12" id="KW-0479">Metal-binding</keyword>
<keyword evidence="7 12" id="KW-0411">Iron-sulfur</keyword>
<feature type="binding site" evidence="12">
    <location>
        <position position="24"/>
    </location>
    <ligand>
        <name>[4Fe-4S] cluster</name>
        <dbReference type="ChEBI" id="CHEBI:49883"/>
        <label>1</label>
        <note>4Fe-4S-S-AdoMet</note>
    </ligand>
</feature>
<evidence type="ECO:0000256" key="2">
    <source>
        <dbReference type="ARBA" id="ARBA00022485"/>
    </source>
</evidence>
<dbReference type="PROSITE" id="PS01305">
    <property type="entry name" value="MOAA_NIFB_PQQE"/>
    <property type="match status" value="1"/>
</dbReference>
<feature type="compositionally biased region" description="Basic and acidic residues" evidence="13">
    <location>
        <begin position="328"/>
        <end position="337"/>
    </location>
</feature>
<reference evidence="16" key="1">
    <citation type="journal article" date="2019" name="Int. J. Syst. Evol. Microbiol.">
        <title>The Global Catalogue of Microorganisms (GCM) 10K type strain sequencing project: providing services to taxonomists for standard genome sequencing and annotation.</title>
        <authorList>
            <consortium name="The Broad Institute Genomics Platform"/>
            <consortium name="The Broad Institute Genome Sequencing Center for Infectious Disease"/>
            <person name="Wu L."/>
            <person name="Ma J."/>
        </authorList>
    </citation>
    <scope>NUCLEOTIDE SEQUENCE [LARGE SCALE GENOMIC DNA]</scope>
    <source>
        <strain evidence="16">KCTC 12907</strain>
    </source>
</reference>
<evidence type="ECO:0000256" key="11">
    <source>
        <dbReference type="ARBA" id="ARBA00048697"/>
    </source>
</evidence>
<keyword evidence="9 12" id="KW-0501">Molybdenum cofactor biosynthesis</keyword>
<feature type="binding site" evidence="12">
    <location>
        <position position="28"/>
    </location>
    <ligand>
        <name>[4Fe-4S] cluster</name>
        <dbReference type="ChEBI" id="CHEBI:49883"/>
        <label>1</label>
        <note>4Fe-4S-S-AdoMet</note>
    </ligand>
</feature>
<feature type="binding site" evidence="12">
    <location>
        <position position="264"/>
    </location>
    <ligand>
        <name>[4Fe-4S] cluster</name>
        <dbReference type="ChEBI" id="CHEBI:49883"/>
        <label>2</label>
        <note>4Fe-4S-substrate</note>
    </ligand>
</feature>
<keyword evidence="6 12" id="KW-0408">Iron</keyword>
<feature type="binding site" evidence="12">
    <location>
        <position position="30"/>
    </location>
    <ligand>
        <name>S-adenosyl-L-methionine</name>
        <dbReference type="ChEBI" id="CHEBI:59789"/>
    </ligand>
</feature>
<dbReference type="CDD" id="cd01335">
    <property type="entry name" value="Radical_SAM"/>
    <property type="match status" value="1"/>
</dbReference>
<feature type="binding site" evidence="12">
    <location>
        <position position="75"/>
    </location>
    <ligand>
        <name>S-adenosyl-L-methionine</name>
        <dbReference type="ChEBI" id="CHEBI:59789"/>
    </ligand>
</feature>
<keyword evidence="16" id="KW-1185">Reference proteome</keyword>
<feature type="domain" description="Radical SAM core" evidence="14">
    <location>
        <begin position="8"/>
        <end position="227"/>
    </location>
</feature>
<accession>A0ABW2F3V4</accession>
<dbReference type="InterPro" id="IPR013785">
    <property type="entry name" value="Aldolase_TIM"/>
</dbReference>
<keyword evidence="10 12" id="KW-0456">Lyase</keyword>
<dbReference type="InterPro" id="IPR040064">
    <property type="entry name" value="MoaA-like"/>
</dbReference>
<dbReference type="HAMAP" id="MF_01225_B">
    <property type="entry name" value="MoaA_B"/>
    <property type="match status" value="1"/>
</dbReference>
<evidence type="ECO:0000256" key="9">
    <source>
        <dbReference type="ARBA" id="ARBA00023150"/>
    </source>
</evidence>
<evidence type="ECO:0000259" key="14">
    <source>
        <dbReference type="PROSITE" id="PS51918"/>
    </source>
</evidence>
<name>A0ABW2F3V4_9BACL</name>
<feature type="binding site" evidence="12">
    <location>
        <position position="197"/>
    </location>
    <ligand>
        <name>S-adenosyl-L-methionine</name>
        <dbReference type="ChEBI" id="CHEBI:59789"/>
    </ligand>
</feature>
<dbReference type="Pfam" id="PF06463">
    <property type="entry name" value="Mob_synth_C"/>
    <property type="match status" value="1"/>
</dbReference>
<dbReference type="InterPro" id="IPR013483">
    <property type="entry name" value="MoaA"/>
</dbReference>
<comment type="cofactor">
    <cofactor evidence="12">
        <name>[4Fe-4S] cluster</name>
        <dbReference type="ChEBI" id="CHEBI:49883"/>
    </cofactor>
    <text evidence="12">Binds 2 [4Fe-4S] clusters. Binds 1 [4Fe-4S] cluster coordinated with 3 cysteines and an exchangeable S-adenosyl-L-methionine and 1 [4Fe-4S] cluster coordinated with 3 cysteines and the GTP-derived substrate.</text>
</comment>
<protein>
    <recommendedName>
        <fullName evidence="1 12">GTP 3',8-cyclase</fullName>
        <ecNumber evidence="1 12">4.1.99.22</ecNumber>
    </recommendedName>
    <alternativeName>
        <fullName evidence="12">Molybdenum cofactor biosynthesis protein A</fullName>
    </alternativeName>
</protein>
<feature type="binding site" evidence="12">
    <location>
        <position position="163"/>
    </location>
    <ligand>
        <name>GTP</name>
        <dbReference type="ChEBI" id="CHEBI:37565"/>
    </ligand>
</feature>
<sequence length="337" mass="38214">MEHKLADLSNRPLRDLRISVTDRCNFRCRYCMPAEIFGPDFQFLPQESILTYEETVRLARIFVSLGVRKLRITGGEPLLRKGLPSFIRELDRLEGVEDIALTTNGVLLRKYAKELYDAGLKRVSVSLDSLDDRRFRLMNGDRSGVQPVLDGIAAAAEAGLKVKINMVVQKEVNEQDILPMAAYFRDKKLTLRFIEFMDVGNTNGWKLDKVVTKKRILEIIQGWAPVEPLDAHYSGEVAARYRYKGSDEEIGIISSVSDAFCSTCTRARISAEGKLYTCLFASRGHDLRELLRSDRTDTEIGRFIEAVWMARSDRYSEERASSHSSHSPKIEMSHIGG</sequence>
<dbReference type="SUPFAM" id="SSF102114">
    <property type="entry name" value="Radical SAM enzymes"/>
    <property type="match status" value="1"/>
</dbReference>
<dbReference type="RefSeq" id="WP_378048121.1">
    <property type="nucleotide sequence ID" value="NZ_JBHMDN010000016.1"/>
</dbReference>
<dbReference type="EMBL" id="JBHTAI010000002">
    <property type="protein sequence ID" value="MFC7147758.1"/>
    <property type="molecule type" value="Genomic_DNA"/>
</dbReference>
<dbReference type="SFLD" id="SFLDS00029">
    <property type="entry name" value="Radical_SAM"/>
    <property type="match status" value="1"/>
</dbReference>
<dbReference type="Pfam" id="PF04055">
    <property type="entry name" value="Radical_SAM"/>
    <property type="match status" value="1"/>
</dbReference>
<comment type="pathway">
    <text evidence="12">Cofactor biosynthesis; molybdopterin biosynthesis.</text>
</comment>
<dbReference type="InterPro" id="IPR010505">
    <property type="entry name" value="MoaA_twitch"/>
</dbReference>
<feature type="binding site" evidence="12">
    <location>
        <position position="126"/>
    </location>
    <ligand>
        <name>S-adenosyl-L-methionine</name>
        <dbReference type="ChEBI" id="CHEBI:59789"/>
    </ligand>
</feature>
<evidence type="ECO:0000256" key="5">
    <source>
        <dbReference type="ARBA" id="ARBA00022741"/>
    </source>
</evidence>
<feature type="binding site" evidence="12">
    <location>
        <position position="71"/>
    </location>
    <ligand>
        <name>GTP</name>
        <dbReference type="ChEBI" id="CHEBI:37565"/>
    </ligand>
</feature>
<comment type="caution">
    <text evidence="15">The sequence shown here is derived from an EMBL/GenBank/DDBJ whole genome shotgun (WGS) entry which is preliminary data.</text>
</comment>
<dbReference type="InterPro" id="IPR058240">
    <property type="entry name" value="rSAM_sf"/>
</dbReference>
<feature type="binding site" evidence="12">
    <location>
        <position position="278"/>
    </location>
    <ligand>
        <name>[4Fe-4S] cluster</name>
        <dbReference type="ChEBI" id="CHEBI:49883"/>
        <label>2</label>
        <note>4Fe-4S-substrate</note>
    </ligand>
</feature>
<feature type="binding site" evidence="12">
    <location>
        <position position="17"/>
    </location>
    <ligand>
        <name>GTP</name>
        <dbReference type="ChEBI" id="CHEBI:37565"/>
    </ligand>
</feature>
<feature type="binding site" evidence="12">
    <location>
        <position position="261"/>
    </location>
    <ligand>
        <name>[4Fe-4S] cluster</name>
        <dbReference type="ChEBI" id="CHEBI:49883"/>
        <label>2</label>
        <note>4Fe-4S-substrate</note>
    </ligand>
</feature>
<evidence type="ECO:0000313" key="15">
    <source>
        <dbReference type="EMBL" id="MFC7147758.1"/>
    </source>
</evidence>
<comment type="catalytic activity">
    <reaction evidence="11 12">
        <text>GTP + AH2 + S-adenosyl-L-methionine = (8S)-3',8-cyclo-7,8-dihydroguanosine 5'-triphosphate + 5'-deoxyadenosine + L-methionine + A + H(+)</text>
        <dbReference type="Rhea" id="RHEA:49576"/>
        <dbReference type="ChEBI" id="CHEBI:13193"/>
        <dbReference type="ChEBI" id="CHEBI:15378"/>
        <dbReference type="ChEBI" id="CHEBI:17319"/>
        <dbReference type="ChEBI" id="CHEBI:17499"/>
        <dbReference type="ChEBI" id="CHEBI:37565"/>
        <dbReference type="ChEBI" id="CHEBI:57844"/>
        <dbReference type="ChEBI" id="CHEBI:59789"/>
        <dbReference type="ChEBI" id="CHEBI:131766"/>
        <dbReference type="EC" id="4.1.99.22"/>
    </reaction>
</comment>
<dbReference type="Proteomes" id="UP001596378">
    <property type="component" value="Unassembled WGS sequence"/>
</dbReference>
<dbReference type="InterPro" id="IPR050105">
    <property type="entry name" value="MoCo_biosynth_MoaA/MoaC"/>
</dbReference>
<keyword evidence="5 12" id="KW-0547">Nucleotide-binding</keyword>
<dbReference type="SMART" id="SM00729">
    <property type="entry name" value="Elp3"/>
    <property type="match status" value="1"/>
</dbReference>
<evidence type="ECO:0000256" key="3">
    <source>
        <dbReference type="ARBA" id="ARBA00022691"/>
    </source>
</evidence>
<dbReference type="InterPro" id="IPR007197">
    <property type="entry name" value="rSAM"/>
</dbReference>
<evidence type="ECO:0000256" key="7">
    <source>
        <dbReference type="ARBA" id="ARBA00023014"/>
    </source>
</evidence>
<dbReference type="GO" id="GO:0061798">
    <property type="term" value="F:GTP 3',8'-cyclase activity"/>
    <property type="evidence" value="ECO:0007669"/>
    <property type="project" value="UniProtKB-EC"/>
</dbReference>
<dbReference type="CDD" id="cd21117">
    <property type="entry name" value="Twitch_MoaA"/>
    <property type="match status" value="1"/>
</dbReference>
<comment type="function">
    <text evidence="12">Catalyzes the cyclization of GTP to (8S)-3',8-cyclo-7,8-dihydroguanosine 5'-triphosphate.</text>
</comment>
<dbReference type="NCBIfam" id="TIGR02666">
    <property type="entry name" value="moaA"/>
    <property type="match status" value="1"/>
</dbReference>
<dbReference type="PANTHER" id="PTHR22960:SF0">
    <property type="entry name" value="MOLYBDENUM COFACTOR BIOSYNTHESIS PROTEIN 1"/>
    <property type="match status" value="1"/>
</dbReference>
<evidence type="ECO:0000313" key="16">
    <source>
        <dbReference type="Proteomes" id="UP001596378"/>
    </source>
</evidence>
<feature type="region of interest" description="Disordered" evidence="13">
    <location>
        <begin position="318"/>
        <end position="337"/>
    </location>
</feature>
<keyword evidence="3 12" id="KW-0949">S-adenosyl-L-methionine</keyword>
<evidence type="ECO:0000256" key="13">
    <source>
        <dbReference type="SAM" id="MobiDB-lite"/>
    </source>
</evidence>
<dbReference type="Gene3D" id="3.20.20.70">
    <property type="entry name" value="Aldolase class I"/>
    <property type="match status" value="1"/>
</dbReference>
<comment type="subunit">
    <text evidence="12">Monomer and homodimer.</text>
</comment>
<dbReference type="SFLD" id="SFLDG01067">
    <property type="entry name" value="SPASM/twitch_domain_containing"/>
    <property type="match status" value="1"/>
</dbReference>
<dbReference type="EC" id="4.1.99.22" evidence="1 12"/>
<evidence type="ECO:0000256" key="12">
    <source>
        <dbReference type="HAMAP-Rule" id="MF_01225"/>
    </source>
</evidence>
<evidence type="ECO:0000256" key="4">
    <source>
        <dbReference type="ARBA" id="ARBA00022723"/>
    </source>
</evidence>
<evidence type="ECO:0000256" key="6">
    <source>
        <dbReference type="ARBA" id="ARBA00023004"/>
    </source>
</evidence>
<evidence type="ECO:0000256" key="1">
    <source>
        <dbReference type="ARBA" id="ARBA00012167"/>
    </source>
</evidence>
<comment type="similarity">
    <text evidence="12">Belongs to the radical SAM superfamily. MoaA family.</text>
</comment>
<feature type="binding site" evidence="12">
    <location>
        <begin position="266"/>
        <end position="268"/>
    </location>
    <ligand>
        <name>GTP</name>
        <dbReference type="ChEBI" id="CHEBI:37565"/>
    </ligand>
</feature>
<dbReference type="SFLD" id="SFLDG01386">
    <property type="entry name" value="main_SPASM_domain-containing"/>
    <property type="match status" value="1"/>
</dbReference>
<organism evidence="15 16">
    <name type="scientific">Cohnella cellulosilytica</name>
    <dbReference type="NCBI Taxonomy" id="986710"/>
    <lineage>
        <taxon>Bacteria</taxon>
        <taxon>Bacillati</taxon>
        <taxon>Bacillota</taxon>
        <taxon>Bacilli</taxon>
        <taxon>Bacillales</taxon>
        <taxon>Paenibacillaceae</taxon>
        <taxon>Cohnella</taxon>
    </lineage>
</organism>
<gene>
    <name evidence="12 15" type="primary">moaA</name>
    <name evidence="15" type="ORF">ACFQMJ_04330</name>
</gene>
<evidence type="ECO:0000256" key="10">
    <source>
        <dbReference type="ARBA" id="ARBA00023239"/>
    </source>
</evidence>
<proteinExistence type="inferred from homology"/>
<feature type="binding site" evidence="12">
    <location>
        <position position="31"/>
    </location>
    <ligand>
        <name>[4Fe-4S] cluster</name>
        <dbReference type="ChEBI" id="CHEBI:49883"/>
        <label>1</label>
        <note>4Fe-4S-S-AdoMet</note>
    </ligand>
</feature>
<dbReference type="InterPro" id="IPR000385">
    <property type="entry name" value="MoaA_NifB_PqqE_Fe-S-bd_CS"/>
</dbReference>
<keyword evidence="8 12" id="KW-0342">GTP-binding</keyword>
<dbReference type="PANTHER" id="PTHR22960">
    <property type="entry name" value="MOLYBDOPTERIN COFACTOR SYNTHESIS PROTEIN A"/>
    <property type="match status" value="1"/>
</dbReference>
<dbReference type="InterPro" id="IPR006638">
    <property type="entry name" value="Elp3/MiaA/NifB-like_rSAM"/>
</dbReference>
<dbReference type="SFLD" id="SFLDG01383">
    <property type="entry name" value="cyclic_pyranopterin_phosphate"/>
    <property type="match status" value="1"/>
</dbReference>
<keyword evidence="2 12" id="KW-0004">4Fe-4S</keyword>
<dbReference type="PROSITE" id="PS51918">
    <property type="entry name" value="RADICAL_SAM"/>
    <property type="match status" value="1"/>
</dbReference>